<evidence type="ECO:0000256" key="1">
    <source>
        <dbReference type="SAM" id="Phobius"/>
    </source>
</evidence>
<keyword evidence="1" id="KW-0472">Membrane</keyword>
<name>A0AAV0LBX1_9ROSI</name>
<gene>
    <name evidence="2" type="ORF">LITE_LOCUS23104</name>
</gene>
<proteinExistence type="predicted"/>
<sequence length="61" mass="7222">MKDRSSGRSRTKGAKLVRKLPFDCFAGSLLVLQERKFMAEFRVLFRVCFYLNCFLVHLDLY</sequence>
<dbReference type="AlphaFoldDB" id="A0AAV0LBX1"/>
<dbReference type="EMBL" id="CAMGYJ010000006">
    <property type="protein sequence ID" value="CAI0431650.1"/>
    <property type="molecule type" value="Genomic_DNA"/>
</dbReference>
<evidence type="ECO:0000313" key="3">
    <source>
        <dbReference type="Proteomes" id="UP001154282"/>
    </source>
</evidence>
<keyword evidence="1" id="KW-1133">Transmembrane helix</keyword>
<keyword evidence="1" id="KW-0812">Transmembrane</keyword>
<organism evidence="2 3">
    <name type="scientific">Linum tenue</name>
    <dbReference type="NCBI Taxonomy" id="586396"/>
    <lineage>
        <taxon>Eukaryota</taxon>
        <taxon>Viridiplantae</taxon>
        <taxon>Streptophyta</taxon>
        <taxon>Embryophyta</taxon>
        <taxon>Tracheophyta</taxon>
        <taxon>Spermatophyta</taxon>
        <taxon>Magnoliopsida</taxon>
        <taxon>eudicotyledons</taxon>
        <taxon>Gunneridae</taxon>
        <taxon>Pentapetalae</taxon>
        <taxon>rosids</taxon>
        <taxon>fabids</taxon>
        <taxon>Malpighiales</taxon>
        <taxon>Linaceae</taxon>
        <taxon>Linum</taxon>
    </lineage>
</organism>
<accession>A0AAV0LBX1</accession>
<feature type="transmembrane region" description="Helical" evidence="1">
    <location>
        <begin position="43"/>
        <end position="60"/>
    </location>
</feature>
<comment type="caution">
    <text evidence="2">The sequence shown here is derived from an EMBL/GenBank/DDBJ whole genome shotgun (WGS) entry which is preliminary data.</text>
</comment>
<reference evidence="2" key="1">
    <citation type="submission" date="2022-08" db="EMBL/GenBank/DDBJ databases">
        <authorList>
            <person name="Gutierrez-Valencia J."/>
        </authorList>
    </citation>
    <scope>NUCLEOTIDE SEQUENCE</scope>
</reference>
<keyword evidence="3" id="KW-1185">Reference proteome</keyword>
<dbReference type="Proteomes" id="UP001154282">
    <property type="component" value="Unassembled WGS sequence"/>
</dbReference>
<evidence type="ECO:0000313" key="2">
    <source>
        <dbReference type="EMBL" id="CAI0431650.1"/>
    </source>
</evidence>
<protein>
    <submittedName>
        <fullName evidence="2">Uncharacterized protein</fullName>
    </submittedName>
</protein>